<dbReference type="PANTHER" id="PTHR22883:SF391">
    <property type="entry name" value="PROTEIN S-ACYLTRANSFERASE 3-RELATED"/>
    <property type="match status" value="1"/>
</dbReference>
<proteinExistence type="inferred from homology"/>
<keyword evidence="7 8" id="KW-0012">Acyltransferase</keyword>
<evidence type="ECO:0000313" key="11">
    <source>
        <dbReference type="EMBL" id="KAK4784813.1"/>
    </source>
</evidence>
<evidence type="ECO:0000256" key="4">
    <source>
        <dbReference type="ARBA" id="ARBA00022692"/>
    </source>
</evidence>
<evidence type="ECO:0000256" key="1">
    <source>
        <dbReference type="ARBA" id="ARBA00004127"/>
    </source>
</evidence>
<evidence type="ECO:0000256" key="9">
    <source>
        <dbReference type="SAM" id="MobiDB-lite"/>
    </source>
</evidence>
<dbReference type="GO" id="GO:0006612">
    <property type="term" value="P:protein targeting to membrane"/>
    <property type="evidence" value="ECO:0007669"/>
    <property type="project" value="TreeGrafter"/>
</dbReference>
<keyword evidence="4 8" id="KW-0812">Transmembrane</keyword>
<dbReference type="PROSITE" id="PS50216">
    <property type="entry name" value="DHHC"/>
    <property type="match status" value="1"/>
</dbReference>
<comment type="subcellular location">
    <subcellularLocation>
        <location evidence="1">Endomembrane system</location>
        <topology evidence="1">Multi-pass membrane protein</topology>
    </subcellularLocation>
</comment>
<feature type="transmembrane region" description="Helical" evidence="8">
    <location>
        <begin position="78"/>
        <end position="100"/>
    </location>
</feature>
<accession>A0AAN7LBM0</accession>
<feature type="compositionally biased region" description="Basic and acidic residues" evidence="9">
    <location>
        <begin position="406"/>
        <end position="420"/>
    </location>
</feature>
<dbReference type="Pfam" id="PF01529">
    <property type="entry name" value="DHHC"/>
    <property type="match status" value="1"/>
</dbReference>
<dbReference type="PANTHER" id="PTHR22883">
    <property type="entry name" value="ZINC FINGER DHHC DOMAIN CONTAINING PROTEIN"/>
    <property type="match status" value="1"/>
</dbReference>
<dbReference type="AlphaFoldDB" id="A0AAN7LBM0"/>
<evidence type="ECO:0000256" key="5">
    <source>
        <dbReference type="ARBA" id="ARBA00022989"/>
    </source>
</evidence>
<evidence type="ECO:0000256" key="7">
    <source>
        <dbReference type="ARBA" id="ARBA00023315"/>
    </source>
</evidence>
<dbReference type="GO" id="GO:0005783">
    <property type="term" value="C:endoplasmic reticulum"/>
    <property type="evidence" value="ECO:0007669"/>
    <property type="project" value="TreeGrafter"/>
</dbReference>
<name>A0AAN7LBM0_TRANT</name>
<keyword evidence="6 8" id="KW-0472">Membrane</keyword>
<evidence type="ECO:0000256" key="2">
    <source>
        <dbReference type="ARBA" id="ARBA00008574"/>
    </source>
</evidence>
<dbReference type="InterPro" id="IPR039859">
    <property type="entry name" value="PFA4/ZDH16/20/ERF2-like"/>
</dbReference>
<dbReference type="EMBL" id="JAXQNO010000014">
    <property type="protein sequence ID" value="KAK4784813.1"/>
    <property type="molecule type" value="Genomic_DNA"/>
</dbReference>
<evidence type="ECO:0000259" key="10">
    <source>
        <dbReference type="Pfam" id="PF01529"/>
    </source>
</evidence>
<keyword evidence="12" id="KW-1185">Reference proteome</keyword>
<dbReference type="GO" id="GO:0019706">
    <property type="term" value="F:protein-cysteine S-palmitoyltransferase activity"/>
    <property type="evidence" value="ECO:0007669"/>
    <property type="project" value="UniProtKB-EC"/>
</dbReference>
<gene>
    <name evidence="11" type="ORF">SAY86_019181</name>
</gene>
<evidence type="ECO:0000256" key="3">
    <source>
        <dbReference type="ARBA" id="ARBA00022679"/>
    </source>
</evidence>
<feature type="domain" description="Palmitoyltransferase DHHC" evidence="10">
    <location>
        <begin position="155"/>
        <end position="276"/>
    </location>
</feature>
<feature type="region of interest" description="Disordered" evidence="9">
    <location>
        <begin position="394"/>
        <end position="420"/>
    </location>
</feature>
<feature type="transmembrane region" description="Helical" evidence="8">
    <location>
        <begin position="48"/>
        <end position="66"/>
    </location>
</feature>
<organism evidence="11 12">
    <name type="scientific">Trapa natans</name>
    <name type="common">Water chestnut</name>
    <dbReference type="NCBI Taxonomy" id="22666"/>
    <lineage>
        <taxon>Eukaryota</taxon>
        <taxon>Viridiplantae</taxon>
        <taxon>Streptophyta</taxon>
        <taxon>Embryophyta</taxon>
        <taxon>Tracheophyta</taxon>
        <taxon>Spermatophyta</taxon>
        <taxon>Magnoliopsida</taxon>
        <taxon>eudicotyledons</taxon>
        <taxon>Gunneridae</taxon>
        <taxon>Pentapetalae</taxon>
        <taxon>rosids</taxon>
        <taxon>malvids</taxon>
        <taxon>Myrtales</taxon>
        <taxon>Lythraceae</taxon>
        <taxon>Trapa</taxon>
    </lineage>
</organism>
<comment type="caution">
    <text evidence="11">The sequence shown here is derived from an EMBL/GenBank/DDBJ whole genome shotgun (WGS) entry which is preliminary data.</text>
</comment>
<dbReference type="EC" id="2.3.1.225" evidence="8"/>
<sequence>MNKVYSWSSSSREAASSTKPLPRRIYQVWKGNNKFLCGGRLLLGPDAASLFLTSILIGCPAIAFCLKMLTQIRAVEPCFGYPVLVVGVILTLMDFTFLFMTSGGDPGIIPRNTKLPESDEMVKATPSMEWIHSKSLNLKIPRTKDVLINNISVKVKFCDTCLLYRPPRASHCSICNNCVQRFDHHCPWVGQCIALRNYPFFICFITSSTLLCIYVFIFSWINLLRQGPTLLNAMSHDIISVVLIFYCFIVVWFVGGLTVFHFYLICTNQTTYENFRYRYEKKENPFSRGMFRNVKELFFSKIPEPLVDFRAWTTEEAEETVRGSILSDADMGFIFSNGKFDLDMGGSFGKDGVTHIPSILQNFDHVGMDESVKRKGGGRDNKFHTFLFPPELESRFTKTTAGAEQTDGHDEKKETKPNAR</sequence>
<comment type="domain">
    <text evidence="8">The DHHC domain is required for palmitoyltransferase activity.</text>
</comment>
<evidence type="ECO:0000256" key="6">
    <source>
        <dbReference type="ARBA" id="ARBA00023136"/>
    </source>
</evidence>
<feature type="transmembrane region" description="Helical" evidence="8">
    <location>
        <begin position="198"/>
        <end position="221"/>
    </location>
</feature>
<dbReference type="GO" id="GO:0005794">
    <property type="term" value="C:Golgi apparatus"/>
    <property type="evidence" value="ECO:0007669"/>
    <property type="project" value="TreeGrafter"/>
</dbReference>
<feature type="transmembrane region" description="Helical" evidence="8">
    <location>
        <begin position="241"/>
        <end position="264"/>
    </location>
</feature>
<comment type="catalytic activity">
    <reaction evidence="8">
        <text>L-cysteinyl-[protein] + hexadecanoyl-CoA = S-hexadecanoyl-L-cysteinyl-[protein] + CoA</text>
        <dbReference type="Rhea" id="RHEA:36683"/>
        <dbReference type="Rhea" id="RHEA-COMP:10131"/>
        <dbReference type="Rhea" id="RHEA-COMP:11032"/>
        <dbReference type="ChEBI" id="CHEBI:29950"/>
        <dbReference type="ChEBI" id="CHEBI:57287"/>
        <dbReference type="ChEBI" id="CHEBI:57379"/>
        <dbReference type="ChEBI" id="CHEBI:74151"/>
        <dbReference type="EC" id="2.3.1.225"/>
    </reaction>
</comment>
<keyword evidence="3 8" id="KW-0808">Transferase</keyword>
<keyword evidence="5 8" id="KW-1133">Transmembrane helix</keyword>
<protein>
    <recommendedName>
        <fullName evidence="8">S-acyltransferase</fullName>
        <ecNumber evidence="8">2.3.1.225</ecNumber>
    </recommendedName>
    <alternativeName>
        <fullName evidence="8">Palmitoyltransferase</fullName>
    </alternativeName>
</protein>
<reference evidence="11 12" key="1">
    <citation type="journal article" date="2023" name="Hortic Res">
        <title>Pangenome of water caltrop reveals structural variations and asymmetric subgenome divergence after allopolyploidization.</title>
        <authorList>
            <person name="Zhang X."/>
            <person name="Chen Y."/>
            <person name="Wang L."/>
            <person name="Yuan Y."/>
            <person name="Fang M."/>
            <person name="Shi L."/>
            <person name="Lu R."/>
            <person name="Comes H.P."/>
            <person name="Ma Y."/>
            <person name="Chen Y."/>
            <person name="Huang G."/>
            <person name="Zhou Y."/>
            <person name="Zheng Z."/>
            <person name="Qiu Y."/>
        </authorList>
    </citation>
    <scope>NUCLEOTIDE SEQUENCE [LARGE SCALE GENOMIC DNA]</scope>
    <source>
        <strain evidence="11">F231</strain>
    </source>
</reference>
<evidence type="ECO:0000313" key="12">
    <source>
        <dbReference type="Proteomes" id="UP001346149"/>
    </source>
</evidence>
<dbReference type="InterPro" id="IPR001594">
    <property type="entry name" value="Palmitoyltrfase_DHHC"/>
</dbReference>
<comment type="similarity">
    <text evidence="2 8">Belongs to the DHHC palmitoyltransferase family.</text>
</comment>
<evidence type="ECO:0000256" key="8">
    <source>
        <dbReference type="RuleBase" id="RU079119"/>
    </source>
</evidence>
<dbReference type="Proteomes" id="UP001346149">
    <property type="component" value="Unassembled WGS sequence"/>
</dbReference>